<organism evidence="2 3">
    <name type="scientific">Nocardia huaxiensis</name>
    <dbReference type="NCBI Taxonomy" id="2755382"/>
    <lineage>
        <taxon>Bacteria</taxon>
        <taxon>Bacillati</taxon>
        <taxon>Actinomycetota</taxon>
        <taxon>Actinomycetes</taxon>
        <taxon>Mycobacteriales</taxon>
        <taxon>Nocardiaceae</taxon>
        <taxon>Nocardia</taxon>
    </lineage>
</organism>
<evidence type="ECO:0000313" key="2">
    <source>
        <dbReference type="EMBL" id="QLY27790.1"/>
    </source>
</evidence>
<accession>A0A7D6VED4</accession>
<keyword evidence="3" id="KW-1185">Reference proteome</keyword>
<evidence type="ECO:0000256" key="1">
    <source>
        <dbReference type="SAM" id="SignalP"/>
    </source>
</evidence>
<evidence type="ECO:0000313" key="3">
    <source>
        <dbReference type="Proteomes" id="UP000515512"/>
    </source>
</evidence>
<dbReference type="KEGG" id="nhu:H0264_20270"/>
<evidence type="ECO:0008006" key="4">
    <source>
        <dbReference type="Google" id="ProtNLM"/>
    </source>
</evidence>
<keyword evidence="1" id="KW-0732">Signal</keyword>
<gene>
    <name evidence="2" type="ORF">H0264_20270</name>
</gene>
<dbReference type="Proteomes" id="UP000515512">
    <property type="component" value="Chromosome"/>
</dbReference>
<proteinExistence type="predicted"/>
<sequence length="69" mass="6628">MKSLVLKACAAAVITVGLGAAPALAVPLELQPGADPVAGLVPETGSSGALNGIVCTLQTISASAPCRNT</sequence>
<protein>
    <recommendedName>
        <fullName evidence="4">Small secreted domain DUF320</fullName>
    </recommendedName>
</protein>
<name>A0A7D6VED4_9NOCA</name>
<dbReference type="AlphaFoldDB" id="A0A7D6VED4"/>
<feature type="chain" id="PRO_5028213293" description="Small secreted domain DUF320" evidence="1">
    <location>
        <begin position="26"/>
        <end position="69"/>
    </location>
</feature>
<dbReference type="RefSeq" id="WP_181578998.1">
    <property type="nucleotide sequence ID" value="NZ_CP059399.1"/>
</dbReference>
<reference evidence="2 3" key="1">
    <citation type="submission" date="2020-07" db="EMBL/GenBank/DDBJ databases">
        <authorList>
            <person name="Zhuang K."/>
            <person name="Ran Y."/>
        </authorList>
    </citation>
    <scope>NUCLEOTIDE SEQUENCE [LARGE SCALE GENOMIC DNA]</scope>
    <source>
        <strain evidence="2 3">WCH-YHL-001</strain>
    </source>
</reference>
<dbReference type="EMBL" id="CP059399">
    <property type="protein sequence ID" value="QLY27790.1"/>
    <property type="molecule type" value="Genomic_DNA"/>
</dbReference>
<feature type="signal peptide" evidence="1">
    <location>
        <begin position="1"/>
        <end position="25"/>
    </location>
</feature>